<dbReference type="Proteomes" id="UP001174909">
    <property type="component" value="Unassembled WGS sequence"/>
</dbReference>
<keyword evidence="8" id="KW-0175">Coiled coil</keyword>
<dbReference type="EMBL" id="CASHTH010000128">
    <property type="protein sequence ID" value="CAI7991805.1"/>
    <property type="molecule type" value="Genomic_DNA"/>
</dbReference>
<dbReference type="GO" id="GO:0006281">
    <property type="term" value="P:DNA repair"/>
    <property type="evidence" value="ECO:0007669"/>
    <property type="project" value="UniProtKB-KW"/>
</dbReference>
<reference evidence="9" key="1">
    <citation type="submission" date="2023-03" db="EMBL/GenBank/DDBJ databases">
        <authorList>
            <person name="Steffen K."/>
            <person name="Cardenas P."/>
        </authorList>
    </citation>
    <scope>NUCLEOTIDE SEQUENCE</scope>
</reference>
<keyword evidence="6" id="KW-0234">DNA repair</keyword>
<gene>
    <name evidence="9" type="ORF">GBAR_LOCUS834</name>
</gene>
<proteinExistence type="inferred from homology"/>
<dbReference type="AlphaFoldDB" id="A0AA35VTM9"/>
<evidence type="ECO:0000313" key="10">
    <source>
        <dbReference type="Proteomes" id="UP001174909"/>
    </source>
</evidence>
<evidence type="ECO:0000256" key="2">
    <source>
        <dbReference type="ARBA" id="ARBA00021315"/>
    </source>
</evidence>
<feature type="coiled-coil region" evidence="8">
    <location>
        <begin position="17"/>
        <end position="51"/>
    </location>
</feature>
<dbReference type="Gene3D" id="6.10.140.1080">
    <property type="match status" value="2"/>
</dbReference>
<keyword evidence="3" id="KW-0547">Nucleotide-binding</keyword>
<sequence>MDILDKYGGLWQLRTEVAEGSRQLTEVRQELDRLRKDEEELAQRVDFLRYQVGEISTANLRPSEDDDLTLERDRVANAERIITLSDHAYRALYDSFRRSRIGHGPYRAGVQGPFPMERLDPSLSENLESVDALTHQVDELARALRSYRDGIEYSPDRLQELEERLDLINGLKRKYGSTIGEILAFGERASQELEKLYHSEERVRD</sequence>
<evidence type="ECO:0000313" key="9">
    <source>
        <dbReference type="EMBL" id="CAI7991805.1"/>
    </source>
</evidence>
<keyword evidence="10" id="KW-1185">Reference proteome</keyword>
<accession>A0AA35VTM9</accession>
<dbReference type="SUPFAM" id="SSF52540">
    <property type="entry name" value="P-loop containing nucleoside triphosphate hydrolases"/>
    <property type="match status" value="1"/>
</dbReference>
<evidence type="ECO:0000256" key="3">
    <source>
        <dbReference type="ARBA" id="ARBA00022741"/>
    </source>
</evidence>
<dbReference type="GO" id="GO:0005524">
    <property type="term" value="F:ATP binding"/>
    <property type="evidence" value="ECO:0007669"/>
    <property type="project" value="UniProtKB-KW"/>
</dbReference>
<organism evidence="9 10">
    <name type="scientific">Geodia barretti</name>
    <name type="common">Barrett's horny sponge</name>
    <dbReference type="NCBI Taxonomy" id="519541"/>
    <lineage>
        <taxon>Eukaryota</taxon>
        <taxon>Metazoa</taxon>
        <taxon>Porifera</taxon>
        <taxon>Demospongiae</taxon>
        <taxon>Heteroscleromorpha</taxon>
        <taxon>Tetractinellida</taxon>
        <taxon>Astrophorina</taxon>
        <taxon>Geodiidae</taxon>
        <taxon>Geodia</taxon>
    </lineage>
</organism>
<dbReference type="InterPro" id="IPR027417">
    <property type="entry name" value="P-loop_NTPase"/>
</dbReference>
<dbReference type="PANTHER" id="PTHR11059">
    <property type="entry name" value="DNA REPAIR PROTEIN RECN"/>
    <property type="match status" value="1"/>
</dbReference>
<dbReference type="GO" id="GO:0006310">
    <property type="term" value="P:DNA recombination"/>
    <property type="evidence" value="ECO:0007669"/>
    <property type="project" value="InterPro"/>
</dbReference>
<protein>
    <recommendedName>
        <fullName evidence="2">DNA repair protein RecN</fullName>
    </recommendedName>
    <alternativeName>
        <fullName evidence="7">Recombination protein N</fullName>
    </alternativeName>
</protein>
<evidence type="ECO:0000256" key="8">
    <source>
        <dbReference type="SAM" id="Coils"/>
    </source>
</evidence>
<dbReference type="InterPro" id="IPR004604">
    <property type="entry name" value="DNA_recomb/repair_RecN"/>
</dbReference>
<evidence type="ECO:0000256" key="4">
    <source>
        <dbReference type="ARBA" id="ARBA00022763"/>
    </source>
</evidence>
<evidence type="ECO:0000256" key="1">
    <source>
        <dbReference type="ARBA" id="ARBA00009441"/>
    </source>
</evidence>
<name>A0AA35VTM9_GEOBA</name>
<evidence type="ECO:0000256" key="5">
    <source>
        <dbReference type="ARBA" id="ARBA00022840"/>
    </source>
</evidence>
<keyword evidence="5" id="KW-0067">ATP-binding</keyword>
<comment type="caution">
    <text evidence="9">The sequence shown here is derived from an EMBL/GenBank/DDBJ whole genome shotgun (WGS) entry which is preliminary data.</text>
</comment>
<comment type="similarity">
    <text evidence="1">Belongs to the RecN family.</text>
</comment>
<evidence type="ECO:0000256" key="6">
    <source>
        <dbReference type="ARBA" id="ARBA00023204"/>
    </source>
</evidence>
<dbReference type="PANTHER" id="PTHR11059:SF0">
    <property type="entry name" value="DNA REPAIR PROTEIN RECN"/>
    <property type="match status" value="1"/>
</dbReference>
<keyword evidence="4" id="KW-0227">DNA damage</keyword>
<evidence type="ECO:0000256" key="7">
    <source>
        <dbReference type="ARBA" id="ARBA00033408"/>
    </source>
</evidence>